<evidence type="ECO:0000313" key="4">
    <source>
        <dbReference type="EMBL" id="TKK77069.1"/>
    </source>
</evidence>
<protein>
    <submittedName>
        <fullName evidence="4">Zinc ribbon domain-containing protein</fullName>
    </submittedName>
</protein>
<evidence type="ECO:0000313" key="5">
    <source>
        <dbReference type="Proteomes" id="UP000305511"/>
    </source>
</evidence>
<dbReference type="Pfam" id="PF22813">
    <property type="entry name" value="TcaA_2nd"/>
    <property type="match status" value="1"/>
</dbReference>
<proteinExistence type="predicted"/>
<dbReference type="Pfam" id="PF22820">
    <property type="entry name" value="TcaA_3rd_4th"/>
    <property type="match status" value="1"/>
</dbReference>
<dbReference type="InterPro" id="IPR054529">
    <property type="entry name" value="TcaA_2nd"/>
</dbReference>
<dbReference type="InterPro" id="IPR054530">
    <property type="entry name" value="TcaA_4th"/>
</dbReference>
<dbReference type="PANTHER" id="PTHR40038">
    <property type="entry name" value="MEMBRANE-ASSOCIATED PROTEIN TCAA"/>
    <property type="match status" value="1"/>
</dbReference>
<gene>
    <name evidence="4" type="ORF">EY666_13335</name>
</gene>
<dbReference type="GO" id="GO:0005886">
    <property type="term" value="C:plasma membrane"/>
    <property type="evidence" value="ECO:0007669"/>
    <property type="project" value="UniProtKB-SubCell"/>
</dbReference>
<feature type="transmembrane region" description="Helical" evidence="1">
    <location>
        <begin position="56"/>
        <end position="75"/>
    </location>
</feature>
<keyword evidence="1" id="KW-0472">Membrane</keyword>
<keyword evidence="1" id="KW-1133">Transmembrane helix</keyword>
<dbReference type="PANTHER" id="PTHR40038:SF1">
    <property type="entry name" value="MEMBRANE-ASSOCIATED PROTEIN TCAA"/>
    <property type="match status" value="1"/>
</dbReference>
<dbReference type="Proteomes" id="UP000305511">
    <property type="component" value="Unassembled WGS sequence"/>
</dbReference>
<organism evidence="4 5">
    <name type="scientific">Enterococcus faecalis</name>
    <name type="common">Streptococcus faecalis</name>
    <dbReference type="NCBI Taxonomy" id="1351"/>
    <lineage>
        <taxon>Bacteria</taxon>
        <taxon>Bacillati</taxon>
        <taxon>Bacillota</taxon>
        <taxon>Bacilli</taxon>
        <taxon>Lactobacillales</taxon>
        <taxon>Enterococcaceae</taxon>
        <taxon>Enterococcus</taxon>
    </lineage>
</organism>
<feature type="domain" description="TcaA second" evidence="2">
    <location>
        <begin position="81"/>
        <end position="165"/>
    </location>
</feature>
<evidence type="ECO:0000259" key="3">
    <source>
        <dbReference type="Pfam" id="PF22820"/>
    </source>
</evidence>
<reference evidence="4 5" key="1">
    <citation type="submission" date="2019-02" db="EMBL/GenBank/DDBJ databases">
        <title>Bacteria dissemination in different level of health care in South Africa: the effectiveness of infections prevention and control.</title>
        <authorList>
            <person name="Shobo C."/>
            <person name="Amoako D.G."/>
            <person name="Allam M."/>
            <person name="Ismail A."/>
            <person name="Bester L.A."/>
            <person name="Essack S.Y."/>
        </authorList>
    </citation>
    <scope>NUCLEOTIDE SEQUENCE [LARGE SCALE GENOMIC DNA]</scope>
    <source>
        <strain evidence="4 5">2SIL2</strain>
    </source>
</reference>
<name>A0A4U3LP83_ENTFL</name>
<dbReference type="AlphaFoldDB" id="A0A4U3LP83"/>
<accession>A0A4U3LP83</accession>
<sequence>MKKCKNCRHVNRDTESFCEECGAPLMNESMHQEENQAQPSMNKGNESTPLRSKRSWIWVFLFVFIVLGAGSYFLGTHYFSKEQQISHFIEAIENGDAQELSKKMRTNESEFQVNPQSIKPLITYYQKNPTELKKLEKALLKDKKLHGLTIRETSQTAFFFHRYQFILTPVSVQLTTNQRGVTLAMNGREVGTSDSTTYQKELGPLAPGQYTFTATVKDSTGEPVITEEYRLLEEENYISSIPLDFKRMNFVVESNLPDADIYINDRKVGTLTNGSKTIGPLFWSKGMTIQLKKTINGEEIQTSKETIGENDFVEALSDNPTLQLNFPLASDYDARKALETFYQAFAKQVKSHTDSTEFAKKYLVGGENNPQFPSFIEALERLREKKSTDGSPDFEVTINTLQLDGKENYHVNYYLEAKNSKAKENGLRYEWINGLNDQIHLVKEPLKEGQLQFVSIDEQTLAWLEKIL</sequence>
<comment type="caution">
    <text evidence="4">The sequence shown here is derived from an EMBL/GenBank/DDBJ whole genome shotgun (WGS) entry which is preliminary data.</text>
</comment>
<evidence type="ECO:0000256" key="1">
    <source>
        <dbReference type="SAM" id="Phobius"/>
    </source>
</evidence>
<evidence type="ECO:0000259" key="2">
    <source>
        <dbReference type="Pfam" id="PF22813"/>
    </source>
</evidence>
<feature type="domain" description="TcaA 4th" evidence="3">
    <location>
        <begin position="249"/>
        <end position="310"/>
    </location>
</feature>
<dbReference type="EMBL" id="SIYF01000356">
    <property type="protein sequence ID" value="TKK77069.1"/>
    <property type="molecule type" value="Genomic_DNA"/>
</dbReference>
<keyword evidence="1" id="KW-0812">Transmembrane</keyword>